<reference evidence="2 3" key="1">
    <citation type="journal article" date="2016" name="Mol. Biol. Evol.">
        <title>Comparative Genomics of Early-Diverging Mushroom-Forming Fungi Provides Insights into the Origins of Lignocellulose Decay Capabilities.</title>
        <authorList>
            <person name="Nagy L.G."/>
            <person name="Riley R."/>
            <person name="Tritt A."/>
            <person name="Adam C."/>
            <person name="Daum C."/>
            <person name="Floudas D."/>
            <person name="Sun H."/>
            <person name="Yadav J.S."/>
            <person name="Pangilinan J."/>
            <person name="Larsson K.H."/>
            <person name="Matsuura K."/>
            <person name="Barry K."/>
            <person name="Labutti K."/>
            <person name="Kuo R."/>
            <person name="Ohm R.A."/>
            <person name="Bhattacharya S.S."/>
            <person name="Shirouzu T."/>
            <person name="Yoshinaga Y."/>
            <person name="Martin F.M."/>
            <person name="Grigoriev I.V."/>
            <person name="Hibbett D.S."/>
        </authorList>
    </citation>
    <scope>NUCLEOTIDE SEQUENCE [LARGE SCALE GENOMIC DNA]</scope>
    <source>
        <strain evidence="2 3">CBS 109695</strain>
    </source>
</reference>
<evidence type="ECO:0000313" key="3">
    <source>
        <dbReference type="Proteomes" id="UP000076532"/>
    </source>
</evidence>
<feature type="region of interest" description="Disordered" evidence="1">
    <location>
        <begin position="19"/>
        <end position="43"/>
    </location>
</feature>
<name>A0A166CWB3_9AGAM</name>
<evidence type="ECO:0000256" key="1">
    <source>
        <dbReference type="SAM" id="MobiDB-lite"/>
    </source>
</evidence>
<evidence type="ECO:0000313" key="2">
    <source>
        <dbReference type="EMBL" id="KZP14065.1"/>
    </source>
</evidence>
<proteinExistence type="predicted"/>
<accession>A0A166CWB3</accession>
<organism evidence="2 3">
    <name type="scientific">Athelia psychrophila</name>
    <dbReference type="NCBI Taxonomy" id="1759441"/>
    <lineage>
        <taxon>Eukaryota</taxon>
        <taxon>Fungi</taxon>
        <taxon>Dikarya</taxon>
        <taxon>Basidiomycota</taxon>
        <taxon>Agaricomycotina</taxon>
        <taxon>Agaricomycetes</taxon>
        <taxon>Agaricomycetidae</taxon>
        <taxon>Atheliales</taxon>
        <taxon>Atheliaceae</taxon>
        <taxon>Athelia</taxon>
    </lineage>
</organism>
<sequence>MGFNDSTYTQDTLKIPSSAKCVPPRWARRSTSRSSDARGPLTSRKVMRPACVVSLDPQTKADAPLLTTNTEMHIAPKLRNSTSSTFIAKTPNLQPQNTCSGSHPTCPSMHPRTRRIEDYARAPRLLARRRRGEHRVHPPGAVRGLTSKATFQTLISFTSFDNPAPSGGRCTREGAHFHRATLHLLGSPLDPSHGPSGKASNTKVLAGRYTAAASTSASDDEEDSGEKGEEVLSGCRVGTPAGRDILLFAPDGKAGEWDLSLTHVAATNEGEPASKVISGADVARSLPSTLVRHDETPVPTLKGIFKHWWGNAAWHCSSVIAFDKVDKVPGVELEVCFFILPLYVLSLPR</sequence>
<dbReference type="OrthoDB" id="2187at2759"/>
<keyword evidence="3" id="KW-1185">Reference proteome</keyword>
<dbReference type="AlphaFoldDB" id="A0A166CWB3"/>
<gene>
    <name evidence="2" type="ORF">FIBSPDRAFT_960008</name>
</gene>
<dbReference type="EMBL" id="KV417623">
    <property type="protein sequence ID" value="KZP14065.1"/>
    <property type="molecule type" value="Genomic_DNA"/>
</dbReference>
<dbReference type="Proteomes" id="UP000076532">
    <property type="component" value="Unassembled WGS sequence"/>
</dbReference>
<protein>
    <submittedName>
        <fullName evidence="2">Uncharacterized protein</fullName>
    </submittedName>
</protein>
<feature type="compositionally biased region" description="Polar residues" evidence="1">
    <location>
        <begin position="92"/>
        <end position="105"/>
    </location>
</feature>
<feature type="region of interest" description="Disordered" evidence="1">
    <location>
        <begin position="210"/>
        <end position="234"/>
    </location>
</feature>
<feature type="region of interest" description="Disordered" evidence="1">
    <location>
        <begin position="92"/>
        <end position="111"/>
    </location>
</feature>
<dbReference type="STRING" id="436010.A0A166CWB3"/>